<dbReference type="InterPro" id="IPR000524">
    <property type="entry name" value="Tscrpt_reg_HTH_GntR"/>
</dbReference>
<dbReference type="PANTHER" id="PTHR43537">
    <property type="entry name" value="TRANSCRIPTIONAL REGULATOR, GNTR FAMILY"/>
    <property type="match status" value="1"/>
</dbReference>
<evidence type="ECO:0000256" key="3">
    <source>
        <dbReference type="ARBA" id="ARBA00023163"/>
    </source>
</evidence>
<keyword evidence="6" id="KW-1185">Reference proteome</keyword>
<gene>
    <name evidence="5" type="ORF">DW352_10585</name>
</gene>
<dbReference type="SUPFAM" id="SSF48008">
    <property type="entry name" value="GntR ligand-binding domain-like"/>
    <property type="match status" value="1"/>
</dbReference>
<dbReference type="GO" id="GO:0003677">
    <property type="term" value="F:DNA binding"/>
    <property type="evidence" value="ECO:0007669"/>
    <property type="project" value="UniProtKB-KW"/>
</dbReference>
<dbReference type="SUPFAM" id="SSF46785">
    <property type="entry name" value="Winged helix' DNA-binding domain"/>
    <property type="match status" value="1"/>
</dbReference>
<dbReference type="PANTHER" id="PTHR43537:SF5">
    <property type="entry name" value="UXU OPERON TRANSCRIPTIONAL REGULATOR"/>
    <property type="match status" value="1"/>
</dbReference>
<evidence type="ECO:0000313" key="5">
    <source>
        <dbReference type="EMBL" id="AXK80915.1"/>
    </source>
</evidence>
<dbReference type="AlphaFoldDB" id="A0A345ZVG8"/>
<dbReference type="InterPro" id="IPR011711">
    <property type="entry name" value="GntR_C"/>
</dbReference>
<dbReference type="SMART" id="SM00345">
    <property type="entry name" value="HTH_GNTR"/>
    <property type="match status" value="1"/>
</dbReference>
<keyword evidence="2" id="KW-0238">DNA-binding</keyword>
<dbReference type="Proteomes" id="UP000254889">
    <property type="component" value="Chromosome"/>
</dbReference>
<evidence type="ECO:0000313" key="6">
    <source>
        <dbReference type="Proteomes" id="UP000254889"/>
    </source>
</evidence>
<reference evidence="5 6" key="1">
    <citation type="submission" date="2018-07" db="EMBL/GenBank/DDBJ databases">
        <authorList>
            <person name="Quirk P.G."/>
            <person name="Krulwich T.A."/>
        </authorList>
    </citation>
    <scope>NUCLEOTIDE SEQUENCE [LARGE SCALE GENOMIC DNA]</scope>
    <source>
        <strain evidence="5 6">CC-BB4</strain>
    </source>
</reference>
<proteinExistence type="predicted"/>
<dbReference type="EMBL" id="CP031417">
    <property type="protein sequence ID" value="AXK80915.1"/>
    <property type="molecule type" value="Genomic_DNA"/>
</dbReference>
<dbReference type="KEGG" id="ptaw:DW352_10585"/>
<evidence type="ECO:0000256" key="2">
    <source>
        <dbReference type="ARBA" id="ARBA00023125"/>
    </source>
</evidence>
<dbReference type="PRINTS" id="PR00035">
    <property type="entry name" value="HTHGNTR"/>
</dbReference>
<feature type="domain" description="HTH gntR-type" evidence="4">
    <location>
        <begin position="79"/>
        <end position="147"/>
    </location>
</feature>
<protein>
    <submittedName>
        <fullName evidence="5">FadR family transcriptional regulator</fullName>
    </submittedName>
</protein>
<evidence type="ECO:0000259" key="4">
    <source>
        <dbReference type="PROSITE" id="PS50949"/>
    </source>
</evidence>
<dbReference type="Gene3D" id="1.20.120.530">
    <property type="entry name" value="GntR ligand-binding domain-like"/>
    <property type="match status" value="1"/>
</dbReference>
<dbReference type="CDD" id="cd07377">
    <property type="entry name" value="WHTH_GntR"/>
    <property type="match status" value="1"/>
</dbReference>
<dbReference type="InterPro" id="IPR036388">
    <property type="entry name" value="WH-like_DNA-bd_sf"/>
</dbReference>
<dbReference type="PROSITE" id="PS50949">
    <property type="entry name" value="HTH_GNTR"/>
    <property type="match status" value="1"/>
</dbReference>
<dbReference type="InterPro" id="IPR036390">
    <property type="entry name" value="WH_DNA-bd_sf"/>
</dbReference>
<dbReference type="SMART" id="SM00895">
    <property type="entry name" value="FCD"/>
    <property type="match status" value="1"/>
</dbReference>
<sequence>MRKRDLGPNASIDGPLVNELYRTNPFIGSPDGAIILRTLTVAQATMPRLSVSNAGDLQVSMDFLTPQTSGFPGATLSPAQAKETALDRLRSLIEIGDIQAAGRLPPERVLAEQIGVSRRAVRHALDMLEAEGRITRQQGRGTLICDARAGTLDLSTQLAKLTNPVDTLEARMAIEPALARLAALRGTQADFDKLFEAADASRVAKDPISYEKADAAFHRRIATAARNPLLVTIFEAVLHVASDRSWRHGRETAHCINNQARYALAHRKIAAAICERNPKLAEETMRAHLGTVQQQLIEHAFPRPDVS</sequence>
<evidence type="ECO:0000256" key="1">
    <source>
        <dbReference type="ARBA" id="ARBA00023015"/>
    </source>
</evidence>
<keyword evidence="1" id="KW-0805">Transcription regulation</keyword>
<dbReference type="InterPro" id="IPR008920">
    <property type="entry name" value="TF_FadR/GntR_C"/>
</dbReference>
<organism evidence="5 6">
    <name type="scientific">Pseudolabrys taiwanensis</name>
    <dbReference type="NCBI Taxonomy" id="331696"/>
    <lineage>
        <taxon>Bacteria</taxon>
        <taxon>Pseudomonadati</taxon>
        <taxon>Pseudomonadota</taxon>
        <taxon>Alphaproteobacteria</taxon>
        <taxon>Hyphomicrobiales</taxon>
        <taxon>Xanthobacteraceae</taxon>
        <taxon>Pseudolabrys</taxon>
    </lineage>
</organism>
<dbReference type="GO" id="GO:0003700">
    <property type="term" value="F:DNA-binding transcription factor activity"/>
    <property type="evidence" value="ECO:0007669"/>
    <property type="project" value="InterPro"/>
</dbReference>
<keyword evidence="3" id="KW-0804">Transcription</keyword>
<dbReference type="OrthoDB" id="284307at2"/>
<dbReference type="Gene3D" id="1.10.10.10">
    <property type="entry name" value="Winged helix-like DNA-binding domain superfamily/Winged helix DNA-binding domain"/>
    <property type="match status" value="1"/>
</dbReference>
<dbReference type="Pfam" id="PF00392">
    <property type="entry name" value="GntR"/>
    <property type="match status" value="1"/>
</dbReference>
<name>A0A345ZVG8_9HYPH</name>
<dbReference type="Pfam" id="PF07729">
    <property type="entry name" value="FCD"/>
    <property type="match status" value="1"/>
</dbReference>
<accession>A0A345ZVG8</accession>